<proteinExistence type="predicted"/>
<dbReference type="Proteomes" id="UP000035331">
    <property type="component" value="Chromosome"/>
</dbReference>
<dbReference type="RefSeq" id="WP_048116606.1">
    <property type="nucleotide sequence ID" value="NZ_CP008746.1"/>
</dbReference>
<evidence type="ECO:0000313" key="2">
    <source>
        <dbReference type="EMBL" id="AKJ37286.1"/>
    </source>
</evidence>
<feature type="compositionally biased region" description="Basic and acidic residues" evidence="1">
    <location>
        <begin position="1"/>
        <end position="11"/>
    </location>
</feature>
<feature type="region of interest" description="Disordered" evidence="1">
    <location>
        <begin position="1"/>
        <end position="39"/>
    </location>
</feature>
<sequence length="64" mass="7282">MMEEILPRKQTETFTEEVSEAVTAVPSGPQRNSYSNRPKDGRFIEREDFLITGSPKYDISCVSI</sequence>
<dbReference type="AlphaFoldDB" id="A0A0G3C5M9"/>
<organism evidence="2 3">
    <name type="scientific">Methanosarcina barkeri CM1</name>
    <dbReference type="NCBI Taxonomy" id="796385"/>
    <lineage>
        <taxon>Archaea</taxon>
        <taxon>Methanobacteriati</taxon>
        <taxon>Methanobacteriota</taxon>
        <taxon>Stenosarchaea group</taxon>
        <taxon>Methanomicrobia</taxon>
        <taxon>Methanosarcinales</taxon>
        <taxon>Methanosarcinaceae</taxon>
        <taxon>Methanosarcina</taxon>
    </lineage>
</organism>
<dbReference type="EMBL" id="CP008746">
    <property type="protein sequence ID" value="AKJ37286.1"/>
    <property type="molecule type" value="Genomic_DNA"/>
</dbReference>
<dbReference type="GeneID" id="43508127"/>
<reference evidence="3" key="1">
    <citation type="submission" date="2014-06" db="EMBL/GenBank/DDBJ databases">
        <title>The complete genome sequence of Methanosarcina barkeri CM1.</title>
        <authorList>
            <consortium name="Pastoral Greenhouse Gas Research Consortium"/>
            <person name="Lambie S.C."/>
            <person name="Leahy S.C."/>
            <person name="Kelly W.J."/>
            <person name="Li D."/>
            <person name="Reilly K."/>
            <person name="Attwood G.T."/>
            <person name="Altermann E."/>
        </authorList>
    </citation>
    <scope>NUCLEOTIDE SEQUENCE [LARGE SCALE GENOMIC DNA]</scope>
    <source>
        <strain evidence="3">CM1</strain>
    </source>
</reference>
<protein>
    <submittedName>
        <fullName evidence="2">Uncharacterized protein</fullName>
    </submittedName>
</protein>
<dbReference type="PATRIC" id="fig|796385.3.peg.197"/>
<reference evidence="2 3" key="2">
    <citation type="journal article" date="2015" name="Stand. Genomic Sci.">
        <title>The complete genome sequence of the rumen methanogen Methanosarcina barkeri CM1.</title>
        <authorList>
            <person name="Lambie S.C."/>
            <person name="Kelly W.J."/>
            <person name="Leahy S.C."/>
            <person name="Li D."/>
            <person name="Reilly K."/>
            <person name="McAllister T.A."/>
            <person name="Valle E.R."/>
            <person name="Attwood G.T."/>
            <person name="Altermann E."/>
        </authorList>
    </citation>
    <scope>NUCLEOTIDE SEQUENCE [LARGE SCALE GENOMIC DNA]</scope>
    <source>
        <strain evidence="2 3">CM1</strain>
    </source>
</reference>
<name>A0A0G3C5M9_METBA</name>
<evidence type="ECO:0000256" key="1">
    <source>
        <dbReference type="SAM" id="MobiDB-lite"/>
    </source>
</evidence>
<gene>
    <name evidence="2" type="ORF">MCM1_0164</name>
</gene>
<accession>A0A0G3C5M9</accession>
<evidence type="ECO:0000313" key="3">
    <source>
        <dbReference type="Proteomes" id="UP000035331"/>
    </source>
</evidence>
<dbReference type="GeneID" id="24799121"/>